<evidence type="ECO:0000259" key="12">
    <source>
        <dbReference type="Pfam" id="PF00593"/>
    </source>
</evidence>
<dbReference type="SUPFAM" id="SSF49464">
    <property type="entry name" value="Carboxypeptidase regulatory domain-like"/>
    <property type="match status" value="1"/>
</dbReference>
<name>A0ABW9ZW26_9BACT</name>
<comment type="caution">
    <text evidence="14">The sequence shown here is derived from an EMBL/GenBank/DDBJ whole genome shotgun (WGS) entry which is preliminary data.</text>
</comment>
<feature type="domain" description="TonB-dependent receptor-like beta-barrel" evidence="12">
    <location>
        <begin position="364"/>
        <end position="810"/>
    </location>
</feature>
<dbReference type="SUPFAM" id="SSF56935">
    <property type="entry name" value="Porins"/>
    <property type="match status" value="1"/>
</dbReference>
<dbReference type="PROSITE" id="PS52016">
    <property type="entry name" value="TONB_DEPENDENT_REC_3"/>
    <property type="match status" value="1"/>
</dbReference>
<reference evidence="14 15" key="1">
    <citation type="submission" date="2020-01" db="EMBL/GenBank/DDBJ databases">
        <title>Genome analysis.</title>
        <authorList>
            <person name="Wu S."/>
            <person name="Wang G."/>
        </authorList>
    </citation>
    <scope>NUCLEOTIDE SEQUENCE [LARGE SCALE GENOMIC DNA]</scope>
    <source>
        <strain evidence="14 15">SYL130</strain>
    </source>
</reference>
<evidence type="ECO:0000256" key="11">
    <source>
        <dbReference type="SAM" id="SignalP"/>
    </source>
</evidence>
<feature type="domain" description="TonB-dependent receptor plug" evidence="13">
    <location>
        <begin position="126"/>
        <end position="231"/>
    </location>
</feature>
<dbReference type="InterPro" id="IPR012910">
    <property type="entry name" value="Plug_dom"/>
</dbReference>
<feature type="signal peptide" evidence="11">
    <location>
        <begin position="1"/>
        <end position="21"/>
    </location>
</feature>
<dbReference type="Pfam" id="PF13715">
    <property type="entry name" value="CarbopepD_reg_2"/>
    <property type="match status" value="1"/>
</dbReference>
<keyword evidence="4 8" id="KW-0812">Transmembrane</keyword>
<evidence type="ECO:0000259" key="13">
    <source>
        <dbReference type="Pfam" id="PF07715"/>
    </source>
</evidence>
<dbReference type="Proteomes" id="UP000753802">
    <property type="component" value="Unassembled WGS sequence"/>
</dbReference>
<organism evidence="14 15">
    <name type="scientific">Sediminibacterium roseum</name>
    <dbReference type="NCBI Taxonomy" id="1978412"/>
    <lineage>
        <taxon>Bacteria</taxon>
        <taxon>Pseudomonadati</taxon>
        <taxon>Bacteroidota</taxon>
        <taxon>Chitinophagia</taxon>
        <taxon>Chitinophagales</taxon>
        <taxon>Chitinophagaceae</taxon>
        <taxon>Sediminibacterium</taxon>
    </lineage>
</organism>
<dbReference type="Gene3D" id="2.60.40.1120">
    <property type="entry name" value="Carboxypeptidase-like, regulatory domain"/>
    <property type="match status" value="1"/>
</dbReference>
<keyword evidence="3 8" id="KW-1134">Transmembrane beta strand</keyword>
<dbReference type="InterPro" id="IPR039426">
    <property type="entry name" value="TonB-dep_rcpt-like"/>
</dbReference>
<keyword evidence="7 8" id="KW-0998">Cell outer membrane</keyword>
<evidence type="ECO:0000256" key="2">
    <source>
        <dbReference type="ARBA" id="ARBA00022448"/>
    </source>
</evidence>
<sequence>MKKMIACLLSLSLLVFNVVQARNETGKTFRLPAKTVTGSVLDAKSGDPLIGATVSIKNTRTTTVTDASGKFSILAPSEDAELVVSFVGYTAITLPVKGQSQFEVRLNKDINNLDEVVVIGYGTQKKADVTSAVASVKQENFVKGFVRDAGQLIQGKVAGLTVSTSTGDPTGGTQIQLRGITSLSASATPLVLIDGIPGSLNSVAPQDIESIDVLKDGSAAAIYGTRGTNGVILITTRKLVGGEKSSVIYSTDASIQTIARRPKFLNADQYRQYVVKAGVPNTFDYGLNTDWFKQINNNTPISLTHNLTFQGGSKNTNYTANINYRDWDGLMINTVNRQLSLRADVNHSMFEGKVKVNLSAISRARNDDGGFNTYVYRQSVIRNPTDSVYDYLGRWKERNIYFYDNPLGYIRETIARNENQETRLSGNITANLFKGFNLKLLVANVKNTSLSGSSETKQHVSTTKNGRNGNASRSTSSGVDNLVELTGDYTRNFGSHKLTVLGGYSYQDQFSENFSASNWDFPTDQYSYNNLATGNALGRGEASMGSNASESKLIGFFGRVNYNYADKYILSASIRREGSSKFGENHKWGNFPAVSVGWRIKRENFMRTVSFIDDLKLRAGFGVTGISPSSPYQSLTALNYGTRFLNNGTWIQTLSPVRNPNPDLRWERKEEFNIGLDLSILKNRLSFAIDLYKRTTKDMLYDYAVPTPPYLFSTITANVGVMENKGIEVMVNYAAIQKKDFSWDGNISFSHNQNKLVTLSNELFATTSTFFTAGGTGEPVQDVTHRIDIGGPIGNFWGFKSIDIDANGLWIIEGADGKPKPYASNAGNADKKILGNGLPKYYLGFNNTFRYKNFDLSVLMRGQFGYQILNFQRMFYENAQPQILANYNVLLSAFDPVYGKSTVKNSQAYVSHYIENGDFLKIDNITLGYNVPMRSTKYVKSLRLMLSALNTITITGYKGIDPEVNRTGLAPGNDERDKYPTTRTFTLGALVNF</sequence>
<evidence type="ECO:0000256" key="1">
    <source>
        <dbReference type="ARBA" id="ARBA00004571"/>
    </source>
</evidence>
<dbReference type="InterPro" id="IPR036942">
    <property type="entry name" value="Beta-barrel_TonB_sf"/>
</dbReference>
<feature type="region of interest" description="Disordered" evidence="10">
    <location>
        <begin position="451"/>
        <end position="478"/>
    </location>
</feature>
<evidence type="ECO:0000256" key="10">
    <source>
        <dbReference type="SAM" id="MobiDB-lite"/>
    </source>
</evidence>
<comment type="similarity">
    <text evidence="8 9">Belongs to the TonB-dependent receptor family.</text>
</comment>
<accession>A0ABW9ZW26</accession>
<evidence type="ECO:0000256" key="5">
    <source>
        <dbReference type="ARBA" id="ARBA00023077"/>
    </source>
</evidence>
<keyword evidence="11" id="KW-0732">Signal</keyword>
<proteinExistence type="inferred from homology"/>
<dbReference type="Pfam" id="PF07715">
    <property type="entry name" value="Plug"/>
    <property type="match status" value="1"/>
</dbReference>
<keyword evidence="6 8" id="KW-0472">Membrane</keyword>
<evidence type="ECO:0000256" key="7">
    <source>
        <dbReference type="ARBA" id="ARBA00023237"/>
    </source>
</evidence>
<gene>
    <name evidence="14" type="ORF">GWC95_05830</name>
</gene>
<evidence type="ECO:0000256" key="9">
    <source>
        <dbReference type="RuleBase" id="RU003357"/>
    </source>
</evidence>
<dbReference type="InterPro" id="IPR008969">
    <property type="entry name" value="CarboxyPept-like_regulatory"/>
</dbReference>
<dbReference type="InterPro" id="IPR037066">
    <property type="entry name" value="Plug_dom_sf"/>
</dbReference>
<dbReference type="EMBL" id="JAACJS010000011">
    <property type="protein sequence ID" value="NCI49433.1"/>
    <property type="molecule type" value="Genomic_DNA"/>
</dbReference>
<dbReference type="InterPro" id="IPR023996">
    <property type="entry name" value="TonB-dep_OMP_SusC/RagA"/>
</dbReference>
<evidence type="ECO:0000313" key="15">
    <source>
        <dbReference type="Proteomes" id="UP000753802"/>
    </source>
</evidence>
<dbReference type="Gene3D" id="2.40.170.20">
    <property type="entry name" value="TonB-dependent receptor, beta-barrel domain"/>
    <property type="match status" value="1"/>
</dbReference>
<dbReference type="RefSeq" id="WP_161817755.1">
    <property type="nucleotide sequence ID" value="NZ_JAACJS010000011.1"/>
</dbReference>
<evidence type="ECO:0000256" key="4">
    <source>
        <dbReference type="ARBA" id="ARBA00022692"/>
    </source>
</evidence>
<keyword evidence="5 9" id="KW-0798">TonB box</keyword>
<dbReference type="InterPro" id="IPR023997">
    <property type="entry name" value="TonB-dep_OMP_SusC/RagA_CS"/>
</dbReference>
<keyword evidence="2 8" id="KW-0813">Transport</keyword>
<dbReference type="NCBIfam" id="TIGR04057">
    <property type="entry name" value="SusC_RagA_signa"/>
    <property type="match status" value="1"/>
</dbReference>
<evidence type="ECO:0000256" key="6">
    <source>
        <dbReference type="ARBA" id="ARBA00023136"/>
    </source>
</evidence>
<feature type="chain" id="PRO_5045381639" evidence="11">
    <location>
        <begin position="22"/>
        <end position="993"/>
    </location>
</feature>
<keyword evidence="15" id="KW-1185">Reference proteome</keyword>
<evidence type="ECO:0000256" key="3">
    <source>
        <dbReference type="ARBA" id="ARBA00022452"/>
    </source>
</evidence>
<evidence type="ECO:0000313" key="14">
    <source>
        <dbReference type="EMBL" id="NCI49433.1"/>
    </source>
</evidence>
<dbReference type="InterPro" id="IPR000531">
    <property type="entry name" value="Beta-barrel_TonB"/>
</dbReference>
<protein>
    <submittedName>
        <fullName evidence="14">SusC/RagA family TonB-linked outer membrane protein</fullName>
    </submittedName>
</protein>
<dbReference type="Pfam" id="PF00593">
    <property type="entry name" value="TonB_dep_Rec_b-barrel"/>
    <property type="match status" value="1"/>
</dbReference>
<comment type="subcellular location">
    <subcellularLocation>
        <location evidence="1 8">Cell outer membrane</location>
        <topology evidence="1 8">Multi-pass membrane protein</topology>
    </subcellularLocation>
</comment>
<dbReference type="Gene3D" id="2.170.130.10">
    <property type="entry name" value="TonB-dependent receptor, plug domain"/>
    <property type="match status" value="1"/>
</dbReference>
<dbReference type="NCBIfam" id="TIGR04056">
    <property type="entry name" value="OMP_RagA_SusC"/>
    <property type="match status" value="1"/>
</dbReference>
<evidence type="ECO:0000256" key="8">
    <source>
        <dbReference type="PROSITE-ProRule" id="PRU01360"/>
    </source>
</evidence>